<feature type="transmembrane region" description="Helical" evidence="6">
    <location>
        <begin position="128"/>
        <end position="148"/>
    </location>
</feature>
<dbReference type="Pfam" id="PF01098">
    <property type="entry name" value="FTSW_RODA_SPOVE"/>
    <property type="match status" value="1"/>
</dbReference>
<keyword evidence="5 6" id="KW-0472">Membrane</keyword>
<evidence type="ECO:0000256" key="4">
    <source>
        <dbReference type="ARBA" id="ARBA00022989"/>
    </source>
</evidence>
<evidence type="ECO:0000256" key="6">
    <source>
        <dbReference type="SAM" id="Phobius"/>
    </source>
</evidence>
<feature type="transmembrane region" description="Helical" evidence="6">
    <location>
        <begin position="154"/>
        <end position="170"/>
    </location>
</feature>
<evidence type="ECO:0000313" key="7">
    <source>
        <dbReference type="EMBL" id="PIR98030.1"/>
    </source>
</evidence>
<evidence type="ECO:0000313" key="8">
    <source>
        <dbReference type="Proteomes" id="UP000231466"/>
    </source>
</evidence>
<proteinExistence type="predicted"/>
<dbReference type="PANTHER" id="PTHR30474">
    <property type="entry name" value="CELL CYCLE PROTEIN"/>
    <property type="match status" value="1"/>
</dbReference>
<feature type="transmembrane region" description="Helical" evidence="6">
    <location>
        <begin position="69"/>
        <end position="86"/>
    </location>
</feature>
<feature type="transmembrane region" description="Helical" evidence="6">
    <location>
        <begin position="177"/>
        <end position="196"/>
    </location>
</feature>
<gene>
    <name evidence="7" type="ORF">COT89_01125</name>
</gene>
<evidence type="ECO:0000256" key="1">
    <source>
        <dbReference type="ARBA" id="ARBA00004141"/>
    </source>
</evidence>
<dbReference type="Proteomes" id="UP000231466">
    <property type="component" value="Unassembled WGS sequence"/>
</dbReference>
<evidence type="ECO:0000256" key="2">
    <source>
        <dbReference type="ARBA" id="ARBA00022692"/>
    </source>
</evidence>
<reference evidence="8" key="1">
    <citation type="submission" date="2017-09" db="EMBL/GenBank/DDBJ databases">
        <title>Depth-based differentiation of microbial function through sediment-hosted aquifers and enrichment of novel symbionts in the deep terrestrial subsurface.</title>
        <authorList>
            <person name="Probst A.J."/>
            <person name="Ladd B."/>
            <person name="Jarett J.K."/>
            <person name="Geller-Mcgrath D.E."/>
            <person name="Sieber C.M.K."/>
            <person name="Emerson J.B."/>
            <person name="Anantharaman K."/>
            <person name="Thomas B.C."/>
            <person name="Malmstrom R."/>
            <person name="Stieglmeier M."/>
            <person name="Klingl A."/>
            <person name="Woyke T."/>
            <person name="Ryan C.M."/>
            <person name="Banfield J.F."/>
        </authorList>
    </citation>
    <scope>NUCLEOTIDE SEQUENCE [LARGE SCALE GENOMIC DNA]</scope>
</reference>
<comment type="subcellular location">
    <subcellularLocation>
        <location evidence="1">Membrane</location>
        <topology evidence="1">Multi-pass membrane protein</topology>
    </subcellularLocation>
</comment>
<dbReference type="GO" id="GO:0051301">
    <property type="term" value="P:cell division"/>
    <property type="evidence" value="ECO:0007669"/>
    <property type="project" value="InterPro"/>
</dbReference>
<feature type="transmembrane region" description="Helical" evidence="6">
    <location>
        <begin position="39"/>
        <end position="57"/>
    </location>
</feature>
<comment type="caution">
    <text evidence="7">The sequence shown here is derived from an EMBL/GenBank/DDBJ whole genome shotgun (WGS) entry which is preliminary data.</text>
</comment>
<dbReference type="GO" id="GO:0005886">
    <property type="term" value="C:plasma membrane"/>
    <property type="evidence" value="ECO:0007669"/>
    <property type="project" value="TreeGrafter"/>
</dbReference>
<keyword evidence="4 6" id="KW-1133">Transmembrane helix</keyword>
<accession>A0A2H0VI93</accession>
<organism evidence="7 8">
    <name type="scientific">Candidatus Colwellbacteria bacterium CG10_big_fil_rev_8_21_14_0_10_42_22</name>
    <dbReference type="NCBI Taxonomy" id="1974540"/>
    <lineage>
        <taxon>Bacteria</taxon>
        <taxon>Candidatus Colwelliibacteriota</taxon>
    </lineage>
</organism>
<keyword evidence="3" id="KW-0133">Cell shape</keyword>
<protein>
    <recommendedName>
        <fullName evidence="9">Rod shape-determining protein RodA</fullName>
    </recommendedName>
</protein>
<feature type="transmembrane region" description="Helical" evidence="6">
    <location>
        <begin position="106"/>
        <end position="123"/>
    </location>
</feature>
<feature type="transmembrane region" description="Helical" evidence="6">
    <location>
        <begin position="266"/>
        <end position="287"/>
    </location>
</feature>
<keyword evidence="2 6" id="KW-0812">Transmembrane</keyword>
<feature type="transmembrane region" description="Helical" evidence="6">
    <location>
        <begin position="332"/>
        <end position="354"/>
    </location>
</feature>
<dbReference type="GO" id="GO:0015648">
    <property type="term" value="F:lipid-linked peptidoglycan transporter activity"/>
    <property type="evidence" value="ECO:0007669"/>
    <property type="project" value="TreeGrafter"/>
</dbReference>
<dbReference type="AlphaFoldDB" id="A0A2H0VI93"/>
<feature type="transmembrane region" description="Helical" evidence="6">
    <location>
        <begin position="299"/>
        <end position="326"/>
    </location>
</feature>
<dbReference type="InterPro" id="IPR001182">
    <property type="entry name" value="FtsW/RodA"/>
</dbReference>
<evidence type="ECO:0000256" key="3">
    <source>
        <dbReference type="ARBA" id="ARBA00022960"/>
    </source>
</evidence>
<sequence>MSYKILSKIDPPLLASMGVLLLAGYLALASSGGELFGRQLAWLIPVVLIAVGLPLLNIKAILSYKWVTLGFYGFCLALLIINYFVAPEISGARSWIQLGVFQIQPSEFAKAALILFFSSFFALRHVAIARPSIIVTSFIYFLIPTALVMLQPDLGTALILFSIWFGYLLLSEIKSRHLLTAGLILMLLAALSWSFFLADYQKARISALFTPNEDPLGINYNVIQSKIAIGSGGFLGKGFGQGTQAHFGFLPAAHTDFIFSTFVEEWGLLGGFLVIGVFIYMIYRLLLLGRNSQNNFARFVSLGTAVMLLVHFTINLGSATGLLPVIGVGLPLVSYGGSNLLTVALLIGIVQGITERRARG</sequence>
<evidence type="ECO:0000256" key="5">
    <source>
        <dbReference type="ARBA" id="ARBA00023136"/>
    </source>
</evidence>
<dbReference type="GO" id="GO:0008360">
    <property type="term" value="P:regulation of cell shape"/>
    <property type="evidence" value="ECO:0007669"/>
    <property type="project" value="UniProtKB-KW"/>
</dbReference>
<dbReference type="EMBL" id="PFAH01000005">
    <property type="protein sequence ID" value="PIR98030.1"/>
    <property type="molecule type" value="Genomic_DNA"/>
</dbReference>
<evidence type="ECO:0008006" key="9">
    <source>
        <dbReference type="Google" id="ProtNLM"/>
    </source>
</evidence>
<dbReference type="GO" id="GO:0032153">
    <property type="term" value="C:cell division site"/>
    <property type="evidence" value="ECO:0007669"/>
    <property type="project" value="TreeGrafter"/>
</dbReference>
<dbReference type="PANTHER" id="PTHR30474:SF1">
    <property type="entry name" value="PEPTIDOGLYCAN GLYCOSYLTRANSFERASE MRDB"/>
    <property type="match status" value="1"/>
</dbReference>
<name>A0A2H0VI93_9BACT</name>